<sequence>MSSLSLLFQCSRIARKWVSEGRTNRVKWTSSKFLSKFSIFNIEKTDTKYSYPYPNLLCKDQAK</sequence>
<dbReference type="EMBL" id="MU006293">
    <property type="protein sequence ID" value="KAF2854437.1"/>
    <property type="molecule type" value="Genomic_DNA"/>
</dbReference>
<dbReference type="Proteomes" id="UP000799423">
    <property type="component" value="Unassembled WGS sequence"/>
</dbReference>
<keyword evidence="2" id="KW-1185">Reference proteome</keyword>
<accession>A0A6A7BI72</accession>
<protein>
    <submittedName>
        <fullName evidence="1">Uncharacterized protein</fullName>
    </submittedName>
</protein>
<evidence type="ECO:0000313" key="1">
    <source>
        <dbReference type="EMBL" id="KAF2854437.1"/>
    </source>
</evidence>
<organism evidence="1 2">
    <name type="scientific">Plenodomus tracheiphilus IPT5</name>
    <dbReference type="NCBI Taxonomy" id="1408161"/>
    <lineage>
        <taxon>Eukaryota</taxon>
        <taxon>Fungi</taxon>
        <taxon>Dikarya</taxon>
        <taxon>Ascomycota</taxon>
        <taxon>Pezizomycotina</taxon>
        <taxon>Dothideomycetes</taxon>
        <taxon>Pleosporomycetidae</taxon>
        <taxon>Pleosporales</taxon>
        <taxon>Pleosporineae</taxon>
        <taxon>Leptosphaeriaceae</taxon>
        <taxon>Plenodomus</taxon>
    </lineage>
</organism>
<reference evidence="1" key="1">
    <citation type="submission" date="2020-01" db="EMBL/GenBank/DDBJ databases">
        <authorList>
            <consortium name="DOE Joint Genome Institute"/>
            <person name="Haridas S."/>
            <person name="Albert R."/>
            <person name="Binder M."/>
            <person name="Bloem J."/>
            <person name="Labutti K."/>
            <person name="Salamov A."/>
            <person name="Andreopoulos B."/>
            <person name="Baker S.E."/>
            <person name="Barry K."/>
            <person name="Bills G."/>
            <person name="Bluhm B.H."/>
            <person name="Cannon C."/>
            <person name="Castanera R."/>
            <person name="Culley D.E."/>
            <person name="Daum C."/>
            <person name="Ezra D."/>
            <person name="Gonzalez J.B."/>
            <person name="Henrissat B."/>
            <person name="Kuo A."/>
            <person name="Liang C."/>
            <person name="Lipzen A."/>
            <person name="Lutzoni F."/>
            <person name="Magnuson J."/>
            <person name="Mondo S."/>
            <person name="Nolan M."/>
            <person name="Ohm R."/>
            <person name="Pangilinan J."/>
            <person name="Park H.-J."/>
            <person name="Ramirez L."/>
            <person name="Alfaro M."/>
            <person name="Sun H."/>
            <person name="Tritt A."/>
            <person name="Yoshinaga Y."/>
            <person name="Zwiers L.-H."/>
            <person name="Turgeon B.G."/>
            <person name="Goodwin S.B."/>
            <person name="Spatafora J.W."/>
            <person name="Crous P.W."/>
            <person name="Grigoriev I.V."/>
        </authorList>
    </citation>
    <scope>NUCLEOTIDE SEQUENCE</scope>
    <source>
        <strain evidence="1">IPT5</strain>
    </source>
</reference>
<name>A0A6A7BI72_9PLEO</name>
<evidence type="ECO:0000313" key="2">
    <source>
        <dbReference type="Proteomes" id="UP000799423"/>
    </source>
</evidence>
<proteinExistence type="predicted"/>
<gene>
    <name evidence="1" type="ORF">T440DRAFT_275650</name>
</gene>
<dbReference type="AlphaFoldDB" id="A0A6A7BI72"/>